<protein>
    <recommendedName>
        <fullName evidence="2">THO complex subunitTHOC2 C-terminal domain-containing protein</fullName>
    </recommendedName>
</protein>
<proteinExistence type="predicted"/>
<accession>A0A1R3IB45</accession>
<evidence type="ECO:0000313" key="3">
    <source>
        <dbReference type="EMBL" id="OMO79822.1"/>
    </source>
</evidence>
<dbReference type="GO" id="GO:0003729">
    <property type="term" value="F:mRNA binding"/>
    <property type="evidence" value="ECO:0007669"/>
    <property type="project" value="TreeGrafter"/>
</dbReference>
<gene>
    <name evidence="3" type="ORF">CCACVL1_13420</name>
</gene>
<dbReference type="Gramene" id="OMO79822">
    <property type="protein sequence ID" value="OMO79822"/>
    <property type="gene ID" value="CCACVL1_13420"/>
</dbReference>
<name>A0A1R3IB45_COCAP</name>
<dbReference type="AlphaFoldDB" id="A0A1R3IB45"/>
<dbReference type="GO" id="GO:0006397">
    <property type="term" value="P:mRNA processing"/>
    <property type="evidence" value="ECO:0007669"/>
    <property type="project" value="InterPro"/>
</dbReference>
<comment type="caution">
    <text evidence="3">The sequence shown here is derived from an EMBL/GenBank/DDBJ whole genome shotgun (WGS) entry which is preliminary data.</text>
</comment>
<dbReference type="OrthoDB" id="29024at2759"/>
<evidence type="ECO:0000256" key="1">
    <source>
        <dbReference type="SAM" id="MobiDB-lite"/>
    </source>
</evidence>
<organism evidence="3 4">
    <name type="scientific">Corchorus capsularis</name>
    <name type="common">Jute</name>
    <dbReference type="NCBI Taxonomy" id="210143"/>
    <lineage>
        <taxon>Eukaryota</taxon>
        <taxon>Viridiplantae</taxon>
        <taxon>Streptophyta</taxon>
        <taxon>Embryophyta</taxon>
        <taxon>Tracheophyta</taxon>
        <taxon>Spermatophyta</taxon>
        <taxon>Magnoliopsida</taxon>
        <taxon>eudicotyledons</taxon>
        <taxon>Gunneridae</taxon>
        <taxon>Pentapetalae</taxon>
        <taxon>rosids</taxon>
        <taxon>malvids</taxon>
        <taxon>Malvales</taxon>
        <taxon>Malvaceae</taxon>
        <taxon>Grewioideae</taxon>
        <taxon>Apeibeae</taxon>
        <taxon>Corchorus</taxon>
    </lineage>
</organism>
<reference evidence="3 4" key="1">
    <citation type="submission" date="2013-09" db="EMBL/GenBank/DDBJ databases">
        <title>Corchorus capsularis genome sequencing.</title>
        <authorList>
            <person name="Alam M."/>
            <person name="Haque M.S."/>
            <person name="Islam M.S."/>
            <person name="Emdad E.M."/>
            <person name="Islam M.M."/>
            <person name="Ahmed B."/>
            <person name="Halim A."/>
            <person name="Hossen Q.M.M."/>
            <person name="Hossain M.Z."/>
            <person name="Ahmed R."/>
            <person name="Khan M.M."/>
            <person name="Islam R."/>
            <person name="Rashid M.M."/>
            <person name="Khan S.A."/>
            <person name="Rahman M.S."/>
            <person name="Alam M."/>
        </authorList>
    </citation>
    <scope>NUCLEOTIDE SEQUENCE [LARGE SCALE GENOMIC DNA]</scope>
    <source>
        <strain evidence="4">cv. CVL-1</strain>
        <tissue evidence="3">Whole seedling</tissue>
    </source>
</reference>
<feature type="compositionally biased region" description="Polar residues" evidence="1">
    <location>
        <begin position="15"/>
        <end position="28"/>
    </location>
</feature>
<sequence>MSSFNQSRPDESEQQYRNSGRSFSSNPQWTYSGAYGKGAGGGIAPSPSVCSSSSLSSKDTAKGLIVLKQFLRQRWHRMQKILFSASKSIEVIKKSSDCRFPVTPSDVRFLLYFMRGGNLSICFARSQSCLFPELSQDWKARLKIPPPDTCYKTEINSADASGASSLQFGSISPGFLKGIQTCDEALKCQKSSDVFWPLNDNEANTTTASSKSESKVDSDRVILDLGPPRKPIVWAELLDTVKTMLPSKAWNSRSPDLMPDAVYCAMFVHTLHSLGTLFFNTVNHIDVLISETLQPMICCCTEYEAGRLGRFLYETLKIAYYWKSDESVYECECGNMPGFAVYYRYPNSHCVTYEQFIKVGIVLRILILDESMNFLQS</sequence>
<feature type="domain" description="THO complex subunitTHOC2 C-terminal" evidence="2">
    <location>
        <begin position="260"/>
        <end position="360"/>
    </location>
</feature>
<dbReference type="InterPro" id="IPR021418">
    <property type="entry name" value="THO_THOC2_C"/>
</dbReference>
<evidence type="ECO:0000259" key="2">
    <source>
        <dbReference type="Pfam" id="PF11262"/>
    </source>
</evidence>
<dbReference type="Proteomes" id="UP000188268">
    <property type="component" value="Unassembled WGS sequence"/>
</dbReference>
<feature type="region of interest" description="Disordered" evidence="1">
    <location>
        <begin position="1"/>
        <end position="28"/>
    </location>
</feature>
<dbReference type="GO" id="GO:0000445">
    <property type="term" value="C:THO complex part of transcription export complex"/>
    <property type="evidence" value="ECO:0007669"/>
    <property type="project" value="TreeGrafter"/>
</dbReference>
<dbReference type="EMBL" id="AWWV01010354">
    <property type="protein sequence ID" value="OMO79822.1"/>
    <property type="molecule type" value="Genomic_DNA"/>
</dbReference>
<dbReference type="GO" id="GO:0006406">
    <property type="term" value="P:mRNA export from nucleus"/>
    <property type="evidence" value="ECO:0007669"/>
    <property type="project" value="InterPro"/>
</dbReference>
<dbReference type="InterPro" id="IPR040007">
    <property type="entry name" value="Tho2"/>
</dbReference>
<dbReference type="PANTHER" id="PTHR21597">
    <property type="entry name" value="THO2 PROTEIN"/>
    <property type="match status" value="1"/>
</dbReference>
<dbReference type="STRING" id="210143.A0A1R3IB45"/>
<evidence type="ECO:0000313" key="4">
    <source>
        <dbReference type="Proteomes" id="UP000188268"/>
    </source>
</evidence>
<dbReference type="Pfam" id="PF11262">
    <property type="entry name" value="Tho2"/>
    <property type="match status" value="1"/>
</dbReference>
<dbReference type="PANTHER" id="PTHR21597:SF0">
    <property type="entry name" value="THO COMPLEX SUBUNIT 2"/>
    <property type="match status" value="1"/>
</dbReference>
<keyword evidence="4" id="KW-1185">Reference proteome</keyword>